<evidence type="ECO:0000313" key="1">
    <source>
        <dbReference type="EMBL" id="KAL0917444.1"/>
    </source>
</evidence>
<evidence type="ECO:0000313" key="2">
    <source>
        <dbReference type="Proteomes" id="UP001552299"/>
    </source>
</evidence>
<name>A0ABD0UXP6_DENTH</name>
<protein>
    <submittedName>
        <fullName evidence="1">Uncharacterized protein</fullName>
    </submittedName>
</protein>
<organism evidence="1 2">
    <name type="scientific">Dendrobium thyrsiflorum</name>
    <name type="common">Pinecone-like raceme dendrobium</name>
    <name type="synonym">Orchid</name>
    <dbReference type="NCBI Taxonomy" id="117978"/>
    <lineage>
        <taxon>Eukaryota</taxon>
        <taxon>Viridiplantae</taxon>
        <taxon>Streptophyta</taxon>
        <taxon>Embryophyta</taxon>
        <taxon>Tracheophyta</taxon>
        <taxon>Spermatophyta</taxon>
        <taxon>Magnoliopsida</taxon>
        <taxon>Liliopsida</taxon>
        <taxon>Asparagales</taxon>
        <taxon>Orchidaceae</taxon>
        <taxon>Epidendroideae</taxon>
        <taxon>Malaxideae</taxon>
        <taxon>Dendrobiinae</taxon>
        <taxon>Dendrobium</taxon>
    </lineage>
</organism>
<gene>
    <name evidence="1" type="ORF">M5K25_012505</name>
</gene>
<accession>A0ABD0UXP6</accession>
<dbReference type="AlphaFoldDB" id="A0ABD0UXP6"/>
<keyword evidence="2" id="KW-1185">Reference proteome</keyword>
<comment type="caution">
    <text evidence="1">The sequence shown here is derived from an EMBL/GenBank/DDBJ whole genome shotgun (WGS) entry which is preliminary data.</text>
</comment>
<dbReference type="Proteomes" id="UP001552299">
    <property type="component" value="Unassembled WGS sequence"/>
</dbReference>
<sequence>MEDVDTILYIFTYANYNNLHLLFHKLNAGVSIFLSLFPTTATGKGGSISSTATGNGGSISSTDTTLLPISAGLVYERGGGGSGGGGTASAFPAALHELTMPMQPTFGEEGSSRWRRRRWRGWREEKGLMHREVLKVIAGRRGLRWKKKKKGGGKGRIERKYNKEGEEITCSCGDEDQDQHWLGWKVGWSCSDERCSLGWKEMKQTR</sequence>
<dbReference type="EMBL" id="JANQDX010000010">
    <property type="protein sequence ID" value="KAL0917444.1"/>
    <property type="molecule type" value="Genomic_DNA"/>
</dbReference>
<reference evidence="1 2" key="1">
    <citation type="journal article" date="2024" name="Plant Biotechnol. J.">
        <title>Dendrobium thyrsiflorum genome and its molecular insights into genes involved in important horticultural traits.</title>
        <authorList>
            <person name="Chen B."/>
            <person name="Wang J.Y."/>
            <person name="Zheng P.J."/>
            <person name="Li K.L."/>
            <person name="Liang Y.M."/>
            <person name="Chen X.F."/>
            <person name="Zhang C."/>
            <person name="Zhao X."/>
            <person name="He X."/>
            <person name="Zhang G.Q."/>
            <person name="Liu Z.J."/>
            <person name="Xu Q."/>
        </authorList>
    </citation>
    <scope>NUCLEOTIDE SEQUENCE [LARGE SCALE GENOMIC DNA]</scope>
    <source>
        <strain evidence="1">GZMU011</strain>
    </source>
</reference>
<proteinExistence type="predicted"/>